<dbReference type="EMBL" id="JACVVK020000129">
    <property type="protein sequence ID" value="KAK7490183.1"/>
    <property type="molecule type" value="Genomic_DNA"/>
</dbReference>
<gene>
    <name evidence="2" type="ORF">BaRGS_00018528</name>
</gene>
<name>A0ABD0KT49_9CAEN</name>
<evidence type="ECO:0000313" key="3">
    <source>
        <dbReference type="Proteomes" id="UP001519460"/>
    </source>
</evidence>
<dbReference type="Proteomes" id="UP001519460">
    <property type="component" value="Unassembled WGS sequence"/>
</dbReference>
<reference evidence="2 3" key="1">
    <citation type="journal article" date="2023" name="Sci. Data">
        <title>Genome assembly of the Korean intertidal mud-creeper Batillaria attramentaria.</title>
        <authorList>
            <person name="Patra A.K."/>
            <person name="Ho P.T."/>
            <person name="Jun S."/>
            <person name="Lee S.J."/>
            <person name="Kim Y."/>
            <person name="Won Y.J."/>
        </authorList>
    </citation>
    <scope>NUCLEOTIDE SEQUENCE [LARGE SCALE GENOMIC DNA]</scope>
    <source>
        <strain evidence="2">Wonlab-2016</strain>
    </source>
</reference>
<proteinExistence type="predicted"/>
<organism evidence="2 3">
    <name type="scientific">Batillaria attramentaria</name>
    <dbReference type="NCBI Taxonomy" id="370345"/>
    <lineage>
        <taxon>Eukaryota</taxon>
        <taxon>Metazoa</taxon>
        <taxon>Spiralia</taxon>
        <taxon>Lophotrochozoa</taxon>
        <taxon>Mollusca</taxon>
        <taxon>Gastropoda</taxon>
        <taxon>Caenogastropoda</taxon>
        <taxon>Sorbeoconcha</taxon>
        <taxon>Cerithioidea</taxon>
        <taxon>Batillariidae</taxon>
        <taxon>Batillaria</taxon>
    </lineage>
</organism>
<evidence type="ECO:0000313" key="2">
    <source>
        <dbReference type="EMBL" id="KAK7490183.1"/>
    </source>
</evidence>
<dbReference type="AlphaFoldDB" id="A0ABD0KT49"/>
<protein>
    <submittedName>
        <fullName evidence="2">Uncharacterized protein</fullName>
    </submittedName>
</protein>
<comment type="caution">
    <text evidence="2">The sequence shown here is derived from an EMBL/GenBank/DDBJ whole genome shotgun (WGS) entry which is preliminary data.</text>
</comment>
<feature type="region of interest" description="Disordered" evidence="1">
    <location>
        <begin position="13"/>
        <end position="35"/>
    </location>
</feature>
<keyword evidence="3" id="KW-1185">Reference proteome</keyword>
<evidence type="ECO:0000256" key="1">
    <source>
        <dbReference type="SAM" id="MobiDB-lite"/>
    </source>
</evidence>
<accession>A0ABD0KT49</accession>
<sequence length="93" mass="10219">MVIDWTPRSVLDTLLPGQEPRSPTQEARPGLFPLRDSPARAHRGLATWCCVAIRSTVAVDSGTGHAGETSRSSLRVTHWATKPHVQFVIDFTL</sequence>